<keyword evidence="2" id="KW-0479">Metal-binding</keyword>
<dbReference type="AlphaFoldDB" id="A0A388LST4"/>
<organism evidence="5 6">
    <name type="scientific">Chara braunii</name>
    <name type="common">Braun's stonewort</name>
    <dbReference type="NCBI Taxonomy" id="69332"/>
    <lineage>
        <taxon>Eukaryota</taxon>
        <taxon>Viridiplantae</taxon>
        <taxon>Streptophyta</taxon>
        <taxon>Charophyceae</taxon>
        <taxon>Charales</taxon>
        <taxon>Characeae</taxon>
        <taxon>Chara</taxon>
    </lineage>
</organism>
<dbReference type="InterPro" id="IPR027806">
    <property type="entry name" value="HARBI1_dom"/>
</dbReference>
<comment type="cofactor">
    <cofactor evidence="1">
        <name>a divalent metal cation</name>
        <dbReference type="ChEBI" id="CHEBI:60240"/>
    </cofactor>
</comment>
<feature type="region of interest" description="Disordered" evidence="3">
    <location>
        <begin position="196"/>
        <end position="248"/>
    </location>
</feature>
<dbReference type="EMBL" id="BFEA01000516">
    <property type="protein sequence ID" value="GBG85386.1"/>
    <property type="molecule type" value="Genomic_DNA"/>
</dbReference>
<evidence type="ECO:0000313" key="6">
    <source>
        <dbReference type="Proteomes" id="UP000265515"/>
    </source>
</evidence>
<evidence type="ECO:0000313" key="5">
    <source>
        <dbReference type="EMBL" id="GBG85386.1"/>
    </source>
</evidence>
<dbReference type="GO" id="GO:0046872">
    <property type="term" value="F:metal ion binding"/>
    <property type="evidence" value="ECO:0007669"/>
    <property type="project" value="UniProtKB-KW"/>
</dbReference>
<evidence type="ECO:0000256" key="1">
    <source>
        <dbReference type="ARBA" id="ARBA00001968"/>
    </source>
</evidence>
<keyword evidence="6" id="KW-1185">Reference proteome</keyword>
<comment type="caution">
    <text evidence="5">The sequence shown here is derived from an EMBL/GenBank/DDBJ whole genome shotgun (WGS) entry which is preliminary data.</text>
</comment>
<dbReference type="Proteomes" id="UP000265515">
    <property type="component" value="Unassembled WGS sequence"/>
</dbReference>
<feature type="domain" description="DDE Tnp4" evidence="4">
    <location>
        <begin position="125"/>
        <end position="188"/>
    </location>
</feature>
<dbReference type="Pfam" id="PF13359">
    <property type="entry name" value="DDE_Tnp_4"/>
    <property type="match status" value="1"/>
</dbReference>
<dbReference type="Gramene" id="GBG85386">
    <property type="protein sequence ID" value="GBG85386"/>
    <property type="gene ID" value="CBR_g40028"/>
</dbReference>
<dbReference type="OrthoDB" id="2668416at2759"/>
<reference evidence="5 6" key="1">
    <citation type="journal article" date="2018" name="Cell">
        <title>The Chara Genome: Secondary Complexity and Implications for Plant Terrestrialization.</title>
        <authorList>
            <person name="Nishiyama T."/>
            <person name="Sakayama H."/>
            <person name="Vries J.D."/>
            <person name="Buschmann H."/>
            <person name="Saint-Marcoux D."/>
            <person name="Ullrich K.K."/>
            <person name="Haas F.B."/>
            <person name="Vanderstraeten L."/>
            <person name="Becker D."/>
            <person name="Lang D."/>
            <person name="Vosolsobe S."/>
            <person name="Rombauts S."/>
            <person name="Wilhelmsson P.K.I."/>
            <person name="Janitza P."/>
            <person name="Kern R."/>
            <person name="Heyl A."/>
            <person name="Rumpler F."/>
            <person name="Villalobos L.I.A.C."/>
            <person name="Clay J.M."/>
            <person name="Skokan R."/>
            <person name="Toyoda A."/>
            <person name="Suzuki Y."/>
            <person name="Kagoshima H."/>
            <person name="Schijlen E."/>
            <person name="Tajeshwar N."/>
            <person name="Catarino B."/>
            <person name="Hetherington A.J."/>
            <person name="Saltykova A."/>
            <person name="Bonnot C."/>
            <person name="Breuninger H."/>
            <person name="Symeonidi A."/>
            <person name="Radhakrishnan G.V."/>
            <person name="Van Nieuwerburgh F."/>
            <person name="Deforce D."/>
            <person name="Chang C."/>
            <person name="Karol K.G."/>
            <person name="Hedrich R."/>
            <person name="Ulvskov P."/>
            <person name="Glockner G."/>
            <person name="Delwiche C.F."/>
            <person name="Petrasek J."/>
            <person name="Van de Peer Y."/>
            <person name="Friml J."/>
            <person name="Beilby M."/>
            <person name="Dolan L."/>
            <person name="Kohara Y."/>
            <person name="Sugano S."/>
            <person name="Fujiyama A."/>
            <person name="Delaux P.-M."/>
            <person name="Quint M."/>
            <person name="TheiBen G."/>
            <person name="Hagemann M."/>
            <person name="Harholt J."/>
            <person name="Dunand C."/>
            <person name="Zachgo S."/>
            <person name="Langdale J."/>
            <person name="Maumus F."/>
            <person name="Straeten D.V.D."/>
            <person name="Gould S.B."/>
            <person name="Rensing S.A."/>
        </authorList>
    </citation>
    <scope>NUCLEOTIDE SEQUENCE [LARGE SCALE GENOMIC DNA]</scope>
    <source>
        <strain evidence="5 6">S276</strain>
    </source>
</reference>
<name>A0A388LST4_CHABU</name>
<gene>
    <name evidence="5" type="ORF">CBR_g40028</name>
</gene>
<proteinExistence type="predicted"/>
<evidence type="ECO:0000259" key="4">
    <source>
        <dbReference type="Pfam" id="PF13359"/>
    </source>
</evidence>
<sequence>MRNPRFINDSKRFKSYFSMPAPLFKRLQDRLGPRLERQHTTIRQPIEPARVSAAALNRFASGESYDRVGDRFGIAHAMAIECTDRVTKAILDNMLGLISFPDAEAMPGTIAKFARGGFANCADGIDCTHFFIEKPGNGLDKDYYDRTRQYSIVAQCVSDMRILDLDAGWPGSLHDSRVSCRSSLYECVGPAGMAVRQDGEEGVEEGGSGDGAGRDSAAPTQTQRRTYSNKCKMKNDLKNRQQLGYTPS</sequence>
<accession>A0A388LST4</accession>
<protein>
    <recommendedName>
        <fullName evidence="4">DDE Tnp4 domain-containing protein</fullName>
    </recommendedName>
</protein>
<evidence type="ECO:0000256" key="2">
    <source>
        <dbReference type="ARBA" id="ARBA00022723"/>
    </source>
</evidence>
<feature type="compositionally biased region" description="Polar residues" evidence="3">
    <location>
        <begin position="219"/>
        <end position="229"/>
    </location>
</feature>
<evidence type="ECO:0000256" key="3">
    <source>
        <dbReference type="SAM" id="MobiDB-lite"/>
    </source>
</evidence>